<name>A0A835L438_SPOEX</name>
<keyword evidence="2" id="KW-1185">Reference proteome</keyword>
<accession>A0A835L438</accession>
<dbReference type="Proteomes" id="UP000648187">
    <property type="component" value="Unassembled WGS sequence"/>
</dbReference>
<protein>
    <submittedName>
        <fullName evidence="1">Uncharacterized protein</fullName>
    </submittedName>
</protein>
<evidence type="ECO:0000313" key="2">
    <source>
        <dbReference type="Proteomes" id="UP000648187"/>
    </source>
</evidence>
<evidence type="ECO:0000313" key="1">
    <source>
        <dbReference type="EMBL" id="KAF9412750.1"/>
    </source>
</evidence>
<dbReference type="EMBL" id="JACKWZ010000179">
    <property type="protein sequence ID" value="KAF9412750.1"/>
    <property type="molecule type" value="Genomic_DNA"/>
</dbReference>
<organism evidence="1 2">
    <name type="scientific">Spodoptera exigua</name>
    <name type="common">Beet armyworm</name>
    <name type="synonym">Noctua fulgens</name>
    <dbReference type="NCBI Taxonomy" id="7107"/>
    <lineage>
        <taxon>Eukaryota</taxon>
        <taxon>Metazoa</taxon>
        <taxon>Ecdysozoa</taxon>
        <taxon>Arthropoda</taxon>
        <taxon>Hexapoda</taxon>
        <taxon>Insecta</taxon>
        <taxon>Pterygota</taxon>
        <taxon>Neoptera</taxon>
        <taxon>Endopterygota</taxon>
        <taxon>Lepidoptera</taxon>
        <taxon>Glossata</taxon>
        <taxon>Ditrysia</taxon>
        <taxon>Noctuoidea</taxon>
        <taxon>Noctuidae</taxon>
        <taxon>Amphipyrinae</taxon>
        <taxon>Spodoptera</taxon>
    </lineage>
</organism>
<dbReference type="AlphaFoldDB" id="A0A835L438"/>
<sequence length="61" mass="6853">MKSAGSCRDKSPLGVPAIEYCMLNNRQPMQNTLYNSILRPCRTIYQAVNAVLYLGALYILD</sequence>
<proteinExistence type="predicted"/>
<reference evidence="1" key="1">
    <citation type="submission" date="2020-08" db="EMBL/GenBank/DDBJ databases">
        <title>Spodoptera exigua strain:BAW_Kor-Di-RS1 Genome sequencing and assembly.</title>
        <authorList>
            <person name="Kim J."/>
            <person name="Nam H.Y."/>
            <person name="Kwon M."/>
            <person name="Choi J.H."/>
            <person name="Cho S.R."/>
            <person name="Kim G.-H."/>
        </authorList>
    </citation>
    <scope>NUCLEOTIDE SEQUENCE</scope>
    <source>
        <strain evidence="1">BAW_Kor-Di-RS1</strain>
        <tissue evidence="1">Whole-body</tissue>
    </source>
</reference>
<gene>
    <name evidence="1" type="ORF">HW555_008835</name>
</gene>
<comment type="caution">
    <text evidence="1">The sequence shown here is derived from an EMBL/GenBank/DDBJ whole genome shotgun (WGS) entry which is preliminary data.</text>
</comment>